<name>A0A6P9D6V1_PANGU</name>
<feature type="region of interest" description="Disordered" evidence="1">
    <location>
        <begin position="1"/>
        <end position="42"/>
    </location>
</feature>
<accession>A0A6P9D6V1</accession>
<feature type="compositionally biased region" description="Low complexity" evidence="1">
    <location>
        <begin position="8"/>
        <end position="23"/>
    </location>
</feature>
<sequence>MKAKRHTWPGLSAASWASSGLPSVTSTGRHPQGTPDPAGSGVTHRYENVKAVEISVQPTAVEEVISVGKDAVEVQQLSNTGEIAAKKEEQTLNDLVNLLQDVVKNIPTGLVLSTEQPPTFWTPEIVTSPSVAVDTVWVNVNPQSSDKSRTIALMKKDTPTTTAFWKLRNDASASVILHSDTSPSENLPSETSESVILISEEPSPGNTLGTISVQLEKEATPKKEAPPITEMKLDIELPSSLSSEASEAEIKLDIEITPSPSTVPPVTQVEIDISPSPSTTASASEVDIILPPSESLEKKAEATEKEMGKLKAFINLLYGFSPELTEYAENSPHKKMAQDIVERSMEVLEAIKSVFCGNPKKQSKQILKHLLQKDMELVRQAMKEKRTS</sequence>
<dbReference type="Proteomes" id="UP001652622">
    <property type="component" value="Unplaced"/>
</dbReference>
<evidence type="ECO:0000256" key="1">
    <source>
        <dbReference type="SAM" id="MobiDB-lite"/>
    </source>
</evidence>
<dbReference type="AlphaFoldDB" id="A0A6P9D6V1"/>
<keyword evidence="2" id="KW-1185">Reference proteome</keyword>
<organism evidence="2 3">
    <name type="scientific">Pantherophis guttatus</name>
    <name type="common">Corn snake</name>
    <name type="synonym">Elaphe guttata</name>
    <dbReference type="NCBI Taxonomy" id="94885"/>
    <lineage>
        <taxon>Eukaryota</taxon>
        <taxon>Metazoa</taxon>
        <taxon>Chordata</taxon>
        <taxon>Craniata</taxon>
        <taxon>Vertebrata</taxon>
        <taxon>Euteleostomi</taxon>
        <taxon>Lepidosauria</taxon>
        <taxon>Squamata</taxon>
        <taxon>Bifurcata</taxon>
        <taxon>Unidentata</taxon>
        <taxon>Episquamata</taxon>
        <taxon>Toxicofera</taxon>
        <taxon>Serpentes</taxon>
        <taxon>Colubroidea</taxon>
        <taxon>Colubridae</taxon>
        <taxon>Colubrinae</taxon>
        <taxon>Pantherophis</taxon>
    </lineage>
</organism>
<reference evidence="3" key="1">
    <citation type="submission" date="2025-08" db="UniProtKB">
        <authorList>
            <consortium name="RefSeq"/>
        </authorList>
    </citation>
    <scope>IDENTIFICATION</scope>
    <source>
        <tissue evidence="3">Blood</tissue>
    </source>
</reference>
<dbReference type="GeneID" id="117676197"/>
<evidence type="ECO:0000313" key="2">
    <source>
        <dbReference type="Proteomes" id="UP001652622"/>
    </source>
</evidence>
<proteinExistence type="predicted"/>
<gene>
    <name evidence="3" type="primary">LOC117676197</name>
</gene>
<dbReference type="RefSeq" id="XP_034291387.1">
    <property type="nucleotide sequence ID" value="XM_034435496.2"/>
</dbReference>
<protein>
    <submittedName>
        <fullName evidence="3">Uncharacterized protein LOC117676197 isoform X2</fullName>
    </submittedName>
</protein>
<evidence type="ECO:0000313" key="3">
    <source>
        <dbReference type="RefSeq" id="XP_034291387.1"/>
    </source>
</evidence>